<evidence type="ECO:0000256" key="3">
    <source>
        <dbReference type="ARBA" id="ARBA00022617"/>
    </source>
</evidence>
<dbReference type="PROSITE" id="PS51404">
    <property type="entry name" value="DYP_PEROXIDASE"/>
    <property type="match status" value="1"/>
</dbReference>
<dbReference type="InterPro" id="IPR006314">
    <property type="entry name" value="Dyp_peroxidase"/>
</dbReference>
<dbReference type="Pfam" id="PF20628">
    <property type="entry name" value="Dyp_perox_C"/>
    <property type="match status" value="1"/>
</dbReference>
<comment type="similarity">
    <text evidence="8">Belongs to the DyP-type peroxidase family.</text>
</comment>
<keyword evidence="13" id="KW-1185">Reference proteome</keyword>
<evidence type="ECO:0000256" key="2">
    <source>
        <dbReference type="ARBA" id="ARBA00022559"/>
    </source>
</evidence>
<keyword evidence="6" id="KW-0560">Oxidoreductase</keyword>
<dbReference type="PANTHER" id="PTHR30521">
    <property type="entry name" value="DEFERROCHELATASE/PEROXIDASE"/>
    <property type="match status" value="1"/>
</dbReference>
<accession>A0A561E132</accession>
<dbReference type="PROSITE" id="PS51318">
    <property type="entry name" value="TAT"/>
    <property type="match status" value="1"/>
</dbReference>
<dbReference type="RefSeq" id="WP_246104683.1">
    <property type="nucleotide sequence ID" value="NZ_VIVQ01000003.1"/>
</dbReference>
<keyword evidence="4" id="KW-0479">Metal-binding</keyword>
<evidence type="ECO:0000256" key="7">
    <source>
        <dbReference type="ARBA" id="ARBA00023004"/>
    </source>
</evidence>
<protein>
    <submittedName>
        <fullName evidence="12">Deferrochelatase/peroxidase EfeB</fullName>
    </submittedName>
</protein>
<reference evidence="12 13" key="1">
    <citation type="submission" date="2019-06" db="EMBL/GenBank/DDBJ databases">
        <title>Sequencing the genomes of 1000 actinobacteria strains.</title>
        <authorList>
            <person name="Klenk H.-P."/>
        </authorList>
    </citation>
    <scope>NUCLEOTIDE SEQUENCE [LARGE SCALE GENOMIC DNA]</scope>
    <source>
        <strain evidence="12 13">DSM 19560</strain>
    </source>
</reference>
<feature type="region of interest" description="Disordered" evidence="9">
    <location>
        <begin position="1"/>
        <end position="26"/>
    </location>
</feature>
<evidence type="ECO:0000256" key="9">
    <source>
        <dbReference type="SAM" id="MobiDB-lite"/>
    </source>
</evidence>
<dbReference type="EMBL" id="VIVQ01000003">
    <property type="protein sequence ID" value="TWE09348.1"/>
    <property type="molecule type" value="Genomic_DNA"/>
</dbReference>
<evidence type="ECO:0000256" key="6">
    <source>
        <dbReference type="ARBA" id="ARBA00023002"/>
    </source>
</evidence>
<evidence type="ECO:0000256" key="1">
    <source>
        <dbReference type="ARBA" id="ARBA00001970"/>
    </source>
</evidence>
<evidence type="ECO:0000313" key="12">
    <source>
        <dbReference type="EMBL" id="TWE09348.1"/>
    </source>
</evidence>
<keyword evidence="3" id="KW-0349">Heme</keyword>
<dbReference type="InterPro" id="IPR048328">
    <property type="entry name" value="Dyp_perox_C"/>
</dbReference>
<dbReference type="InterPro" id="IPR011008">
    <property type="entry name" value="Dimeric_a/b-barrel"/>
</dbReference>
<dbReference type="GO" id="GO:0046872">
    <property type="term" value="F:metal ion binding"/>
    <property type="evidence" value="ECO:0007669"/>
    <property type="project" value="UniProtKB-KW"/>
</dbReference>
<dbReference type="GO" id="GO:0020037">
    <property type="term" value="F:heme binding"/>
    <property type="evidence" value="ECO:0007669"/>
    <property type="project" value="InterPro"/>
</dbReference>
<evidence type="ECO:0000256" key="4">
    <source>
        <dbReference type="ARBA" id="ARBA00022723"/>
    </source>
</evidence>
<feature type="region of interest" description="Disordered" evidence="9">
    <location>
        <begin position="324"/>
        <end position="346"/>
    </location>
</feature>
<feature type="domain" description="Dyp-type peroxidase C-terminal" evidence="11">
    <location>
        <begin position="259"/>
        <end position="441"/>
    </location>
</feature>
<dbReference type="GO" id="GO:0004601">
    <property type="term" value="F:peroxidase activity"/>
    <property type="evidence" value="ECO:0007669"/>
    <property type="project" value="UniProtKB-KW"/>
</dbReference>
<organism evidence="12 13">
    <name type="scientific">Rudaeicoccus suwonensis</name>
    <dbReference type="NCBI Taxonomy" id="657409"/>
    <lineage>
        <taxon>Bacteria</taxon>
        <taxon>Bacillati</taxon>
        <taxon>Actinomycetota</taxon>
        <taxon>Actinomycetes</taxon>
        <taxon>Micrococcales</taxon>
        <taxon>Dermacoccaceae</taxon>
        <taxon>Rudaeicoccus</taxon>
    </lineage>
</organism>
<keyword evidence="2 12" id="KW-0575">Peroxidase</keyword>
<comment type="cofactor">
    <cofactor evidence="1">
        <name>heme b</name>
        <dbReference type="ChEBI" id="CHEBI:60344"/>
    </cofactor>
</comment>
<keyword evidence="7" id="KW-0408">Iron</keyword>
<keyword evidence="5" id="KW-0732">Signal</keyword>
<evidence type="ECO:0000256" key="8">
    <source>
        <dbReference type="ARBA" id="ARBA00025737"/>
    </source>
</evidence>
<dbReference type="Proteomes" id="UP000318297">
    <property type="component" value="Unassembled WGS sequence"/>
</dbReference>
<dbReference type="SUPFAM" id="SSF54909">
    <property type="entry name" value="Dimeric alpha+beta barrel"/>
    <property type="match status" value="1"/>
</dbReference>
<evidence type="ECO:0000313" key="13">
    <source>
        <dbReference type="Proteomes" id="UP000318297"/>
    </source>
</evidence>
<evidence type="ECO:0000256" key="5">
    <source>
        <dbReference type="ARBA" id="ARBA00022729"/>
    </source>
</evidence>
<comment type="caution">
    <text evidence="12">The sequence shown here is derived from an EMBL/GenBank/DDBJ whole genome shotgun (WGS) entry which is preliminary data.</text>
</comment>
<feature type="domain" description="Dyp-type peroxidase N-terminal" evidence="10">
    <location>
        <begin position="98"/>
        <end position="249"/>
    </location>
</feature>
<dbReference type="AlphaFoldDB" id="A0A561E132"/>
<dbReference type="GO" id="GO:0005829">
    <property type="term" value="C:cytosol"/>
    <property type="evidence" value="ECO:0007669"/>
    <property type="project" value="TreeGrafter"/>
</dbReference>
<evidence type="ECO:0000259" key="10">
    <source>
        <dbReference type="Pfam" id="PF04261"/>
    </source>
</evidence>
<gene>
    <name evidence="12" type="ORF">BKA23_3050</name>
</gene>
<dbReference type="Pfam" id="PF04261">
    <property type="entry name" value="Dyp_perox_N"/>
    <property type="match status" value="1"/>
</dbReference>
<dbReference type="InterPro" id="IPR048327">
    <property type="entry name" value="Dyp_perox_N"/>
</dbReference>
<name>A0A561E132_9MICO</name>
<dbReference type="PANTHER" id="PTHR30521:SF4">
    <property type="entry name" value="DEFERROCHELATASE"/>
    <property type="match status" value="1"/>
</dbReference>
<dbReference type="NCBIfam" id="TIGR01413">
    <property type="entry name" value="Dyp_perox_fam"/>
    <property type="match status" value="1"/>
</dbReference>
<sequence length="454" mass="48480">MSSRENPNMSAEKHEDTNAVRPGTLRRGATTNMSAEKHEDTNAAAEGACPMSGFSRRGLFTRGLVAGGGAAVAALSVAAADPSAASAPTTMPFHGMHQNGILPAPAPASAHLAFDVTARNRTELAAMFAALTDRARILTAGGPPADLGVAAPATDDGTLGPTNPAGDLQVTVAVGSTLFDSRFGLAAHKPRRLRPMDTFVNDQLDPTRTGGDLLVTLTAQDRDTVTHAIRDICRSTRSNLQLRWRVDGFTPPPRPDGHPRNLLGFKDGIQGPDISNAAAMDQLIWVTPSTGEPTWAVGGTYQVVRLIRMHVEFWDRVSVSEQERMFGHRKDSGAPLSGGSEDTPPDYTNDAIGSTIPLDAHIRLANPRTPQTVDQQILRRSFSYDRGVDDVGNLDMGLVFGAFNQDLDRQFVTVQKRLANEPLVDYITPVGGGYFFALPGVQGPTDVYARALLA</sequence>
<evidence type="ECO:0000259" key="11">
    <source>
        <dbReference type="Pfam" id="PF20628"/>
    </source>
</evidence>
<proteinExistence type="inferred from homology"/>
<dbReference type="InterPro" id="IPR006311">
    <property type="entry name" value="TAT_signal"/>
</dbReference>